<proteinExistence type="predicted"/>
<keyword evidence="3" id="KW-1185">Reference proteome</keyword>
<evidence type="ECO:0000256" key="1">
    <source>
        <dbReference type="SAM" id="MobiDB-lite"/>
    </source>
</evidence>
<dbReference type="AlphaFoldDB" id="A0A6S6ZYW0"/>
<evidence type="ECO:0000313" key="2">
    <source>
        <dbReference type="EMBL" id="CAB3703511.1"/>
    </source>
</evidence>
<feature type="region of interest" description="Disordered" evidence="1">
    <location>
        <begin position="48"/>
        <end position="67"/>
    </location>
</feature>
<dbReference type="RefSeq" id="WP_175169973.1">
    <property type="nucleotide sequence ID" value="NZ_CADIJQ010000003.1"/>
</dbReference>
<evidence type="ECO:0000313" key="3">
    <source>
        <dbReference type="Proteomes" id="UP000494269"/>
    </source>
</evidence>
<accession>A0A6S6ZYW0</accession>
<protein>
    <submittedName>
        <fullName evidence="2">Uncharacterized protein</fullName>
    </submittedName>
</protein>
<sequence length="67" mass="6840">MSWLTLSSALIIAAAAGAVLLRHPGVLLYDWIATRKAGTRTRAALVAPKARPQAASAKHAPPAALAG</sequence>
<reference evidence="2 3" key="1">
    <citation type="submission" date="2020-04" db="EMBL/GenBank/DDBJ databases">
        <authorList>
            <person name="De Canck E."/>
        </authorList>
    </citation>
    <scope>NUCLEOTIDE SEQUENCE [LARGE SCALE GENOMIC DNA]</scope>
    <source>
        <strain evidence="2 3">LMG 3441</strain>
    </source>
</reference>
<organism evidence="2 3">
    <name type="scientific">Achromobacter kerstersii</name>
    <dbReference type="NCBI Taxonomy" id="1353890"/>
    <lineage>
        <taxon>Bacteria</taxon>
        <taxon>Pseudomonadati</taxon>
        <taxon>Pseudomonadota</taxon>
        <taxon>Betaproteobacteria</taxon>
        <taxon>Burkholderiales</taxon>
        <taxon>Alcaligenaceae</taxon>
        <taxon>Achromobacter</taxon>
    </lineage>
</organism>
<dbReference type="Proteomes" id="UP000494269">
    <property type="component" value="Unassembled WGS sequence"/>
</dbReference>
<gene>
    <name evidence="2" type="ORF">LMG3441_02698</name>
</gene>
<dbReference type="EMBL" id="CADIJQ010000003">
    <property type="protein sequence ID" value="CAB3703511.1"/>
    <property type="molecule type" value="Genomic_DNA"/>
</dbReference>
<feature type="compositionally biased region" description="Low complexity" evidence="1">
    <location>
        <begin position="52"/>
        <end position="67"/>
    </location>
</feature>
<name>A0A6S6ZYW0_9BURK</name>